<evidence type="ECO:0000313" key="10">
    <source>
        <dbReference type="EMBL" id="UPQ78316.1"/>
    </source>
</evidence>
<dbReference type="PANTHER" id="PTHR43065:SF10">
    <property type="entry name" value="PEROXIDE STRESS-ACTIVATED HISTIDINE KINASE MAK3"/>
    <property type="match status" value="1"/>
</dbReference>
<organism evidence="10 11">
    <name type="scientific">Flavobacterium azooxidireducens</name>
    <dbReference type="NCBI Taxonomy" id="1871076"/>
    <lineage>
        <taxon>Bacteria</taxon>
        <taxon>Pseudomonadati</taxon>
        <taxon>Bacteroidota</taxon>
        <taxon>Flavobacteriia</taxon>
        <taxon>Flavobacteriales</taxon>
        <taxon>Flavobacteriaceae</taxon>
        <taxon>Flavobacterium</taxon>
    </lineage>
</organism>
<evidence type="ECO:0000256" key="8">
    <source>
        <dbReference type="ARBA" id="ARBA00023012"/>
    </source>
</evidence>
<dbReference type="InterPro" id="IPR004358">
    <property type="entry name" value="Sig_transdc_His_kin-like_C"/>
</dbReference>
<dbReference type="RefSeq" id="WP_248433243.1">
    <property type="nucleotide sequence ID" value="NZ_CP096205.1"/>
</dbReference>
<name>A0ABY4KC06_9FLAO</name>
<keyword evidence="4" id="KW-0808">Transferase</keyword>
<dbReference type="GO" id="GO:0005524">
    <property type="term" value="F:ATP binding"/>
    <property type="evidence" value="ECO:0007669"/>
    <property type="project" value="UniProtKB-KW"/>
</dbReference>
<proteinExistence type="predicted"/>
<evidence type="ECO:0000256" key="1">
    <source>
        <dbReference type="ARBA" id="ARBA00000085"/>
    </source>
</evidence>
<reference evidence="10" key="1">
    <citation type="submission" date="2022-04" db="EMBL/GenBank/DDBJ databases">
        <title>Consumption of N2O by Flavobacterium azooxidireducens sp. nov. isolated from Decomposing Leaf Litter of Phragmites australis (Cav.).</title>
        <authorList>
            <person name="Behrendt U."/>
            <person name="Spanner T."/>
            <person name="Augustin J."/>
            <person name="Horn M.A."/>
            <person name="Kolb S."/>
            <person name="Ulrich A."/>
        </authorList>
    </citation>
    <scope>NUCLEOTIDE SEQUENCE</scope>
    <source>
        <strain evidence="10">IGB 4-14</strain>
    </source>
</reference>
<comment type="catalytic activity">
    <reaction evidence="1">
        <text>ATP + protein L-histidine = ADP + protein N-phospho-L-histidine.</text>
        <dbReference type="EC" id="2.7.13.3"/>
    </reaction>
</comment>
<keyword evidence="11" id="KW-1185">Reference proteome</keyword>
<evidence type="ECO:0000256" key="2">
    <source>
        <dbReference type="ARBA" id="ARBA00012438"/>
    </source>
</evidence>
<keyword evidence="8" id="KW-0902">Two-component regulatory system</keyword>
<keyword evidence="5" id="KW-0547">Nucleotide-binding</keyword>
<dbReference type="EMBL" id="CP096205">
    <property type="protein sequence ID" value="UPQ78316.1"/>
    <property type="molecule type" value="Genomic_DNA"/>
</dbReference>
<dbReference type="CDD" id="cd00075">
    <property type="entry name" value="HATPase"/>
    <property type="match status" value="1"/>
</dbReference>
<dbReference type="InterPro" id="IPR005467">
    <property type="entry name" value="His_kinase_dom"/>
</dbReference>
<evidence type="ECO:0000256" key="7">
    <source>
        <dbReference type="ARBA" id="ARBA00022840"/>
    </source>
</evidence>
<evidence type="ECO:0000256" key="5">
    <source>
        <dbReference type="ARBA" id="ARBA00022741"/>
    </source>
</evidence>
<dbReference type="Pfam" id="PF02518">
    <property type="entry name" value="HATPase_c"/>
    <property type="match status" value="1"/>
</dbReference>
<protein>
    <recommendedName>
        <fullName evidence="2">histidine kinase</fullName>
        <ecNumber evidence="2">2.7.13.3</ecNumber>
    </recommendedName>
</protein>
<sequence>MEEKSPNSIAFSVDAGLIDRLGKELVGRAETAVSELVKNAYDADAKNVEVNFIDSLWSGGTLEIIDDGLGMTFEQLRLGFMTISSTDKVHNPLSSRYKRSRAGKKGIGRFATQRLGKKLIIITQTLESEQAVKLTINWDNYTVDQDISAINNQIDYIPKEKPEGTTLIIKDLREGWTETSIKRIYRYVSDLFQPDYLSESSQSLHLAKQNDESFKVKFSNIIDGVTFEVASPEKMLFNKNVAVIEGFVDALGDGFLGVKSEKLNLDDYAIQIHKSDNSSRFDKLKNIHFKAYYFIYNRQEYYLNISQLELKNIYKLSQESSGIRLYRNGFRVLPYGEPKNDWLYFDKRYTFASGQDNIPLSNRNLFGFVEIIDKEGEIFQETASREGLIENDAFYELTDFLSKAFEAAKGRISEKISLLKKGEQTPIDVEDNLEDIAEKKTIEEEFEEVNKEDLNETAKEAIKSIKEKYYEVIEELSMLRILASLGLTIGEFTHEIIQFTPSINGYIAKLYESNENDLKTLELLDNLKKTFANFTSYTSYFNATVSENTSREIKPVLITDVVDYFIKNIKDDLERQNTELVLDSYSYNLYTTPMHISEWSSILYNLYTNSKKAIKRSGNSGKIRIITGEDNNKIYLEIHDNGDGIPEENKTRVFNAFFTTSTPAGFDSPSDEKLTGTGLGLKIIKDIIEDYGGIIKIIMPENGYNTCFRIELPKAQKEELEKYEL</sequence>
<dbReference type="Proteomes" id="UP000830583">
    <property type="component" value="Chromosome"/>
</dbReference>
<dbReference type="EC" id="2.7.13.3" evidence="2"/>
<keyword evidence="6" id="KW-0418">Kinase</keyword>
<dbReference type="PRINTS" id="PR00344">
    <property type="entry name" value="BCTRLSENSOR"/>
</dbReference>
<evidence type="ECO:0000256" key="4">
    <source>
        <dbReference type="ARBA" id="ARBA00022679"/>
    </source>
</evidence>
<dbReference type="Gene3D" id="3.30.565.10">
    <property type="entry name" value="Histidine kinase-like ATPase, C-terminal domain"/>
    <property type="match status" value="2"/>
</dbReference>
<evidence type="ECO:0000259" key="9">
    <source>
        <dbReference type="PROSITE" id="PS50109"/>
    </source>
</evidence>
<dbReference type="Pfam" id="PF13589">
    <property type="entry name" value="HATPase_c_3"/>
    <property type="match status" value="1"/>
</dbReference>
<accession>A0ABY4KC06</accession>
<dbReference type="PROSITE" id="PS50109">
    <property type="entry name" value="HIS_KIN"/>
    <property type="match status" value="1"/>
</dbReference>
<evidence type="ECO:0000256" key="6">
    <source>
        <dbReference type="ARBA" id="ARBA00022777"/>
    </source>
</evidence>
<keyword evidence="7 10" id="KW-0067">ATP-binding</keyword>
<gene>
    <name evidence="10" type="ORF">M0M57_11870</name>
</gene>
<evidence type="ECO:0000256" key="3">
    <source>
        <dbReference type="ARBA" id="ARBA00022553"/>
    </source>
</evidence>
<feature type="domain" description="Histidine kinase" evidence="9">
    <location>
        <begin position="491"/>
        <end position="716"/>
    </location>
</feature>
<evidence type="ECO:0000313" key="11">
    <source>
        <dbReference type="Proteomes" id="UP000830583"/>
    </source>
</evidence>
<keyword evidence="3" id="KW-0597">Phosphoprotein</keyword>
<dbReference type="InterPro" id="IPR003594">
    <property type="entry name" value="HATPase_dom"/>
</dbReference>
<dbReference type="InterPro" id="IPR036890">
    <property type="entry name" value="HATPase_C_sf"/>
</dbReference>
<dbReference type="SUPFAM" id="SSF55874">
    <property type="entry name" value="ATPase domain of HSP90 chaperone/DNA topoisomerase II/histidine kinase"/>
    <property type="match status" value="2"/>
</dbReference>
<dbReference type="SMART" id="SM00387">
    <property type="entry name" value="HATPase_c"/>
    <property type="match status" value="1"/>
</dbReference>
<dbReference type="PANTHER" id="PTHR43065">
    <property type="entry name" value="SENSOR HISTIDINE KINASE"/>
    <property type="match status" value="1"/>
</dbReference>